<feature type="compositionally biased region" description="Polar residues" evidence="1">
    <location>
        <begin position="174"/>
        <end position="193"/>
    </location>
</feature>
<evidence type="ECO:0000313" key="2">
    <source>
        <dbReference type="EMBL" id="AGP35654.1"/>
    </source>
</evidence>
<feature type="compositionally biased region" description="Low complexity" evidence="1">
    <location>
        <begin position="127"/>
        <end position="145"/>
    </location>
</feature>
<name>S4XSX7_SORCE</name>
<feature type="compositionally biased region" description="Low complexity" evidence="1">
    <location>
        <begin position="212"/>
        <end position="227"/>
    </location>
</feature>
<dbReference type="AlphaFoldDB" id="S4XSX7"/>
<evidence type="ECO:0000313" key="3">
    <source>
        <dbReference type="Proteomes" id="UP000014803"/>
    </source>
</evidence>
<feature type="compositionally biased region" description="Polar residues" evidence="1">
    <location>
        <begin position="153"/>
        <end position="163"/>
    </location>
</feature>
<evidence type="ECO:0000256" key="1">
    <source>
        <dbReference type="SAM" id="MobiDB-lite"/>
    </source>
</evidence>
<reference evidence="2 3" key="1">
    <citation type="journal article" date="2013" name="Sci. Rep.">
        <title>Extraordinary expansion of a Sorangium cellulosum genome from an alkaline milieu.</title>
        <authorList>
            <person name="Han K."/>
            <person name="Li Z.F."/>
            <person name="Peng R."/>
            <person name="Zhu L.P."/>
            <person name="Zhou T."/>
            <person name="Wang L.G."/>
            <person name="Li S.G."/>
            <person name="Zhang X.B."/>
            <person name="Hu W."/>
            <person name="Wu Z.H."/>
            <person name="Qin N."/>
            <person name="Li Y.Z."/>
        </authorList>
    </citation>
    <scope>NUCLEOTIDE SEQUENCE [LARGE SCALE GENOMIC DNA]</scope>
    <source>
        <strain evidence="2 3">So0157-2</strain>
    </source>
</reference>
<feature type="region of interest" description="Disordered" evidence="1">
    <location>
        <begin position="1"/>
        <end position="289"/>
    </location>
</feature>
<proteinExistence type="predicted"/>
<accession>S4XSX7</accession>
<gene>
    <name evidence="2" type="ORF">SCE1572_14635</name>
</gene>
<feature type="compositionally biased region" description="Low complexity" evidence="1">
    <location>
        <begin position="279"/>
        <end position="289"/>
    </location>
</feature>
<feature type="compositionally biased region" description="Low complexity" evidence="1">
    <location>
        <begin position="87"/>
        <end position="96"/>
    </location>
</feature>
<sequence>MERSDTSEGRSAPAAAAGSSAIAPSSSRRTRTTPACSAPISSVSIRSCGSPSPAAAGVDTTRRVARGGSRPSAFGSLAAGRRRAARTSRIACTRARPVSVGTGRSSGARRCHSLPARASSSERAPGSPAESFTSATSSSGAATRARSTKRDASSVSGSSTLAGTQAAARVGSRRTATTWSGLSGQAPPTSITPSFAEGSLGRSVTVTRGPPEAAARSASSSERNASACMRPSAESTRSSAGALTRTPLPSGEPSAKWKPAPRPPPHGARENRRAPPAPSSVSPESSDGG</sequence>
<feature type="compositionally biased region" description="Polar residues" evidence="1">
    <location>
        <begin position="40"/>
        <end position="50"/>
    </location>
</feature>
<dbReference type="KEGG" id="scu:SCE1572_14635"/>
<dbReference type="HOGENOM" id="CLU_962789_0_0_7"/>
<dbReference type="Proteomes" id="UP000014803">
    <property type="component" value="Chromosome"/>
</dbReference>
<dbReference type="EMBL" id="CP003969">
    <property type="protein sequence ID" value="AGP35654.1"/>
    <property type="molecule type" value="Genomic_DNA"/>
</dbReference>
<organism evidence="2 3">
    <name type="scientific">Sorangium cellulosum So0157-2</name>
    <dbReference type="NCBI Taxonomy" id="1254432"/>
    <lineage>
        <taxon>Bacteria</taxon>
        <taxon>Pseudomonadati</taxon>
        <taxon>Myxococcota</taxon>
        <taxon>Polyangia</taxon>
        <taxon>Polyangiales</taxon>
        <taxon>Polyangiaceae</taxon>
        <taxon>Sorangium</taxon>
    </lineage>
</organism>
<protein>
    <submittedName>
        <fullName evidence="2">Uncharacterized protein</fullName>
    </submittedName>
</protein>
<feature type="compositionally biased region" description="Low complexity" evidence="1">
    <location>
        <begin position="9"/>
        <end position="39"/>
    </location>
</feature>